<evidence type="ECO:0000313" key="3">
    <source>
        <dbReference type="EMBL" id="KAK0140456.1"/>
    </source>
</evidence>
<dbReference type="PROSITE" id="PS50041">
    <property type="entry name" value="C_TYPE_LECTIN_2"/>
    <property type="match status" value="1"/>
</dbReference>
<feature type="domain" description="C-type lectin" evidence="2">
    <location>
        <begin position="566"/>
        <end position="686"/>
    </location>
</feature>
<keyword evidence="4" id="KW-1185">Reference proteome</keyword>
<evidence type="ECO:0000259" key="2">
    <source>
        <dbReference type="PROSITE" id="PS50041"/>
    </source>
</evidence>
<proteinExistence type="predicted"/>
<evidence type="ECO:0000313" key="4">
    <source>
        <dbReference type="Proteomes" id="UP001174136"/>
    </source>
</evidence>
<name>A0AA47MI17_MERPO</name>
<dbReference type="PANTHER" id="PTHR22803">
    <property type="entry name" value="MANNOSE, PHOSPHOLIPASE, LECTIN RECEPTOR RELATED"/>
    <property type="match status" value="1"/>
</dbReference>
<dbReference type="Proteomes" id="UP001174136">
    <property type="component" value="Unassembled WGS sequence"/>
</dbReference>
<accession>A0AA47MI17</accession>
<dbReference type="InterPro" id="IPR016186">
    <property type="entry name" value="C-type_lectin-like/link_sf"/>
</dbReference>
<sequence length="701" mass="77272">MKTGDMRQEAGDRRHEDRRQETRDETGERRQETGERRQETGDRREETGDRRQEVSRSAAGIVDKMLRIAVICLLALSGLRAAPLQPRGGPADSPAGGLGPGVEPAPRLLPQDFQQGTEPRRRFLVDLDTGLVKEHVSEMQRRADPVSTGSASGDMERHWLDKVEVPVQRSAAGWVRVEEYSEDQLPEGFRQGIEPMMSIPDGFRQGTEPLMSIPDGFRQGTEPIIISIPDGLRRGNEPMSSIQGTELMSIPDGFRQGTEPIMTIPDGFRQGTEPMMSIPEGFRQGIEPMMSIPDGFRQGTEPLMSIPDGFRQGTEPIIISIPVGLRNEPMSSIQGTELMSIPDGFRQGTEPMMTIPDGFRQGTEPMMSIPEGFRQRIEPMMFIPDGFRQGTEPLMSIPDGFRQGTEPIIISIPVGLRNEPMSSIQGTELMSIPDGFRQGTEPMMTIPDGFRQGTEPMMSIPEGFRQGTEPMMSIPDGFRQGTEPLMSIPDGFRQGTEPIIISIPVGLRQGNEPMSSIQGTELVSIPDGFRQGTEPMMSIPDGFRQGTEPSTFGRGTHQLVCEGKVINGRCYQFNAQPLSFRDAQAACGGLAPGAHLASVTDEGLHAALVSMVTKDGEASPVLTWLGGVVKAQQAQWLDGSEWVYSDWMPGFPKLRSVKPVCLQMFWLDQTWWTTVDCELPRASVCSFPLATWSVPAIQTTQ</sequence>
<dbReference type="SUPFAM" id="SSF56436">
    <property type="entry name" value="C-type lectin-like"/>
    <property type="match status" value="1"/>
</dbReference>
<dbReference type="Gene3D" id="3.10.100.10">
    <property type="entry name" value="Mannose-Binding Protein A, subunit A"/>
    <property type="match status" value="1"/>
</dbReference>
<comment type="caution">
    <text evidence="3">The sequence shown here is derived from an EMBL/GenBank/DDBJ whole genome shotgun (WGS) entry which is preliminary data.</text>
</comment>
<dbReference type="Pfam" id="PF00059">
    <property type="entry name" value="Lectin_C"/>
    <property type="match status" value="1"/>
</dbReference>
<feature type="compositionally biased region" description="Basic and acidic residues" evidence="1">
    <location>
        <begin position="1"/>
        <end position="54"/>
    </location>
</feature>
<dbReference type="AlphaFoldDB" id="A0AA47MI17"/>
<dbReference type="InterPro" id="IPR016187">
    <property type="entry name" value="CTDL_fold"/>
</dbReference>
<gene>
    <name evidence="3" type="primary">LEC_1</name>
    <name evidence="3" type="ORF">N1851_022570</name>
</gene>
<dbReference type="EMBL" id="JAOPHQ010004104">
    <property type="protein sequence ID" value="KAK0140456.1"/>
    <property type="molecule type" value="Genomic_DNA"/>
</dbReference>
<dbReference type="InterPro" id="IPR050111">
    <property type="entry name" value="C-type_lectin/snaclec_domain"/>
</dbReference>
<reference evidence="3" key="1">
    <citation type="journal article" date="2023" name="Front. Mar. Sci.">
        <title>A new Merluccius polli reference genome to investigate the effects of global change in West African waters.</title>
        <authorList>
            <person name="Mateo J.L."/>
            <person name="Blanco-Fernandez C."/>
            <person name="Garcia-Vazquez E."/>
            <person name="Machado-Schiaffino G."/>
        </authorList>
    </citation>
    <scope>NUCLEOTIDE SEQUENCE</scope>
    <source>
        <strain evidence="3">C29</strain>
        <tissue evidence="3">Fin</tissue>
    </source>
</reference>
<organism evidence="3 4">
    <name type="scientific">Merluccius polli</name>
    <name type="common">Benguela hake</name>
    <name type="synonym">Merluccius cadenati</name>
    <dbReference type="NCBI Taxonomy" id="89951"/>
    <lineage>
        <taxon>Eukaryota</taxon>
        <taxon>Metazoa</taxon>
        <taxon>Chordata</taxon>
        <taxon>Craniata</taxon>
        <taxon>Vertebrata</taxon>
        <taxon>Euteleostomi</taxon>
        <taxon>Actinopterygii</taxon>
        <taxon>Neopterygii</taxon>
        <taxon>Teleostei</taxon>
        <taxon>Neoteleostei</taxon>
        <taxon>Acanthomorphata</taxon>
        <taxon>Zeiogadaria</taxon>
        <taxon>Gadariae</taxon>
        <taxon>Gadiformes</taxon>
        <taxon>Gadoidei</taxon>
        <taxon>Merlucciidae</taxon>
        <taxon>Merluccius</taxon>
    </lineage>
</organism>
<dbReference type="SMART" id="SM00034">
    <property type="entry name" value="CLECT"/>
    <property type="match status" value="1"/>
</dbReference>
<feature type="region of interest" description="Disordered" evidence="1">
    <location>
        <begin position="85"/>
        <end position="120"/>
    </location>
</feature>
<protein>
    <submittedName>
        <fullName evidence="3">Lectin</fullName>
    </submittedName>
</protein>
<evidence type="ECO:0000256" key="1">
    <source>
        <dbReference type="SAM" id="MobiDB-lite"/>
    </source>
</evidence>
<dbReference type="InterPro" id="IPR001304">
    <property type="entry name" value="C-type_lectin-like"/>
</dbReference>
<feature type="region of interest" description="Disordered" evidence="1">
    <location>
        <begin position="1"/>
        <end position="56"/>
    </location>
</feature>